<feature type="domain" description="Aspartate/glutamate/uridylate kinase" evidence="7">
    <location>
        <begin position="3"/>
        <end position="50"/>
    </location>
</feature>
<evidence type="ECO:0000259" key="7">
    <source>
        <dbReference type="Pfam" id="PF00696"/>
    </source>
</evidence>
<dbReference type="GO" id="GO:0009090">
    <property type="term" value="P:homoserine biosynthetic process"/>
    <property type="evidence" value="ECO:0007669"/>
    <property type="project" value="TreeGrafter"/>
</dbReference>
<keyword evidence="5" id="KW-0067">ATP-binding</keyword>
<dbReference type="InterPro" id="IPR001048">
    <property type="entry name" value="Asp/Glu/Uridylate_kinase"/>
</dbReference>
<dbReference type="InterPro" id="IPR018042">
    <property type="entry name" value="Aspartate_kinase_CS"/>
</dbReference>
<dbReference type="Pfam" id="PF00696">
    <property type="entry name" value="AA_kinase"/>
    <property type="match status" value="1"/>
</dbReference>
<dbReference type="AlphaFoldDB" id="A0A382RQG2"/>
<evidence type="ECO:0000256" key="4">
    <source>
        <dbReference type="ARBA" id="ARBA00022777"/>
    </source>
</evidence>
<keyword evidence="4" id="KW-0418">Kinase</keyword>
<evidence type="ECO:0000256" key="1">
    <source>
        <dbReference type="ARBA" id="ARBA00010122"/>
    </source>
</evidence>
<feature type="non-terminal residue" evidence="8">
    <location>
        <position position="51"/>
    </location>
</feature>
<sequence>MALIVQKYGGSSVKDTDRIKNVAKRVAEYRQKGDQIVVVVSAMGGGTDNLI</sequence>
<comment type="catalytic activity">
    <reaction evidence="6">
        <text>L-aspartate + ATP = 4-phospho-L-aspartate + ADP</text>
        <dbReference type="Rhea" id="RHEA:23776"/>
        <dbReference type="ChEBI" id="CHEBI:29991"/>
        <dbReference type="ChEBI" id="CHEBI:30616"/>
        <dbReference type="ChEBI" id="CHEBI:57535"/>
        <dbReference type="ChEBI" id="CHEBI:456216"/>
        <dbReference type="EC" id="2.7.2.4"/>
    </reaction>
</comment>
<name>A0A382RQG2_9ZZZZ</name>
<dbReference type="GO" id="GO:0005524">
    <property type="term" value="F:ATP binding"/>
    <property type="evidence" value="ECO:0007669"/>
    <property type="project" value="UniProtKB-KW"/>
</dbReference>
<dbReference type="SUPFAM" id="SSF53633">
    <property type="entry name" value="Carbamate kinase-like"/>
    <property type="match status" value="1"/>
</dbReference>
<dbReference type="EMBL" id="UINC01123305">
    <property type="protein sequence ID" value="SVC99690.1"/>
    <property type="molecule type" value="Genomic_DNA"/>
</dbReference>
<keyword evidence="3" id="KW-0547">Nucleotide-binding</keyword>
<evidence type="ECO:0000256" key="6">
    <source>
        <dbReference type="ARBA" id="ARBA00047872"/>
    </source>
</evidence>
<dbReference type="PROSITE" id="PS00324">
    <property type="entry name" value="ASPARTOKINASE"/>
    <property type="match status" value="1"/>
</dbReference>
<dbReference type="InterPro" id="IPR036393">
    <property type="entry name" value="AceGlu_kinase-like_sf"/>
</dbReference>
<accession>A0A382RQG2</accession>
<evidence type="ECO:0000256" key="5">
    <source>
        <dbReference type="ARBA" id="ARBA00022840"/>
    </source>
</evidence>
<evidence type="ECO:0000313" key="8">
    <source>
        <dbReference type="EMBL" id="SVC99690.1"/>
    </source>
</evidence>
<gene>
    <name evidence="8" type="ORF">METZ01_LOCUS352544</name>
</gene>
<proteinExistence type="inferred from homology"/>
<evidence type="ECO:0000256" key="2">
    <source>
        <dbReference type="ARBA" id="ARBA00022679"/>
    </source>
</evidence>
<dbReference type="PANTHER" id="PTHR21499">
    <property type="entry name" value="ASPARTATE KINASE"/>
    <property type="match status" value="1"/>
</dbReference>
<evidence type="ECO:0000256" key="3">
    <source>
        <dbReference type="ARBA" id="ARBA00022741"/>
    </source>
</evidence>
<dbReference type="Gene3D" id="3.40.1160.10">
    <property type="entry name" value="Acetylglutamate kinase-like"/>
    <property type="match status" value="1"/>
</dbReference>
<dbReference type="GO" id="GO:0005829">
    <property type="term" value="C:cytosol"/>
    <property type="evidence" value="ECO:0007669"/>
    <property type="project" value="TreeGrafter"/>
</dbReference>
<comment type="similarity">
    <text evidence="1">Belongs to the aspartokinase family.</text>
</comment>
<organism evidence="8">
    <name type="scientific">marine metagenome</name>
    <dbReference type="NCBI Taxonomy" id="408172"/>
    <lineage>
        <taxon>unclassified sequences</taxon>
        <taxon>metagenomes</taxon>
        <taxon>ecological metagenomes</taxon>
    </lineage>
</organism>
<dbReference type="PANTHER" id="PTHR21499:SF3">
    <property type="entry name" value="ASPARTOKINASE"/>
    <property type="match status" value="1"/>
</dbReference>
<dbReference type="GO" id="GO:0004072">
    <property type="term" value="F:aspartate kinase activity"/>
    <property type="evidence" value="ECO:0007669"/>
    <property type="project" value="UniProtKB-EC"/>
</dbReference>
<dbReference type="GO" id="GO:0009089">
    <property type="term" value="P:lysine biosynthetic process via diaminopimelate"/>
    <property type="evidence" value="ECO:0007669"/>
    <property type="project" value="TreeGrafter"/>
</dbReference>
<protein>
    <recommendedName>
        <fullName evidence="7">Aspartate/glutamate/uridylate kinase domain-containing protein</fullName>
    </recommendedName>
</protein>
<keyword evidence="2" id="KW-0808">Transferase</keyword>
<reference evidence="8" key="1">
    <citation type="submission" date="2018-05" db="EMBL/GenBank/DDBJ databases">
        <authorList>
            <person name="Lanie J.A."/>
            <person name="Ng W.-L."/>
            <person name="Kazmierczak K.M."/>
            <person name="Andrzejewski T.M."/>
            <person name="Davidsen T.M."/>
            <person name="Wayne K.J."/>
            <person name="Tettelin H."/>
            <person name="Glass J.I."/>
            <person name="Rusch D."/>
            <person name="Podicherti R."/>
            <person name="Tsui H.-C.T."/>
            <person name="Winkler M.E."/>
        </authorList>
    </citation>
    <scope>NUCLEOTIDE SEQUENCE</scope>
</reference>